<reference evidence="1 2" key="1">
    <citation type="journal article" date="2024" name="Chem. Sci.">
        <title>Discovery of a lagriamide polyketide by integrated genome mining, isotopic labeling, and untargeted metabolomics.</title>
        <authorList>
            <person name="Fergusson C.H."/>
            <person name="Saulog J."/>
            <person name="Paulo B.S."/>
            <person name="Wilson D.M."/>
            <person name="Liu D.Y."/>
            <person name="Morehouse N.J."/>
            <person name="Waterworth S."/>
            <person name="Barkei J."/>
            <person name="Gray C.A."/>
            <person name="Kwan J.C."/>
            <person name="Eustaquio A.S."/>
            <person name="Linington R.G."/>
        </authorList>
    </citation>
    <scope>NUCLEOTIDE SEQUENCE [LARGE SCALE GENOMIC DNA]</scope>
    <source>
        <strain evidence="1 2">RL17-338-BIF-B</strain>
    </source>
</reference>
<sequence length="389" mass="42350">MSTNDSRLSAEQKEMVKRSIERFTRKNQYPADMGFLPYSRKFTDAPVELKTAWLAEYFQYRRQHPSAGSSELLSVLGQLHADNSDLANRFRGSLLGLAIGDALGTTLEFAARDSATVTDIVGGGPFHLKAGYWTDDTSMACCLAYSLIKCGGYDAKDAMQAFSYWYRFGAYSPTGACFDIGGTTRDAIDRYLETGDAIAGSTNPGAAGNGSLMRLVPVVLFYSDNFEKAVSFAAESSRLTHGATEAVDACRFFAGLLWGALAGQPKETLLSDRYAPIRSYWEHNPLSPAVERIARGSYKYKARSEISSSGYVIDTLEAALWAFHNNEGFEPGLLAAVNLAGDADTVGAVFGQLAGAHYGETQLPIKWILKTHASHGFYHFAHDLLAIKG</sequence>
<evidence type="ECO:0000313" key="2">
    <source>
        <dbReference type="Proteomes" id="UP001469089"/>
    </source>
</evidence>
<dbReference type="RefSeq" id="WP_349542640.1">
    <property type="nucleotide sequence ID" value="NZ_JAOALG010000001.1"/>
</dbReference>
<keyword evidence="2" id="KW-1185">Reference proteome</keyword>
<dbReference type="PANTHER" id="PTHR16222:SF12">
    <property type="entry name" value="ADP-RIBOSYLGLYCOHYDROLASE-RELATED"/>
    <property type="match status" value="1"/>
</dbReference>
<accession>A0ABV1LMG3</accession>
<dbReference type="SUPFAM" id="SSF101478">
    <property type="entry name" value="ADP-ribosylglycohydrolase"/>
    <property type="match status" value="1"/>
</dbReference>
<evidence type="ECO:0000313" key="1">
    <source>
        <dbReference type="EMBL" id="MEQ5840472.1"/>
    </source>
</evidence>
<comment type="caution">
    <text evidence="1">The sequence shown here is derived from an EMBL/GenBank/DDBJ whole genome shotgun (WGS) entry which is preliminary data.</text>
</comment>
<dbReference type="InterPro" id="IPR036705">
    <property type="entry name" value="Ribosyl_crysJ1_sf"/>
</dbReference>
<protein>
    <submittedName>
        <fullName evidence="1">ADP-ribosylglycohydrolase family protein</fullName>
    </submittedName>
</protein>
<dbReference type="Proteomes" id="UP001469089">
    <property type="component" value="Unassembled WGS sequence"/>
</dbReference>
<gene>
    <name evidence="1" type="ORF">N0A02_13655</name>
</gene>
<dbReference type="Gene3D" id="1.10.4080.10">
    <property type="entry name" value="ADP-ribosylation/Crystallin J1"/>
    <property type="match status" value="1"/>
</dbReference>
<name>A0ABV1LMG3_9BURK</name>
<organism evidence="1 2">
    <name type="scientific">Paraburkholderia acidicola</name>
    <dbReference type="NCBI Taxonomy" id="1912599"/>
    <lineage>
        <taxon>Bacteria</taxon>
        <taxon>Pseudomonadati</taxon>
        <taxon>Pseudomonadota</taxon>
        <taxon>Betaproteobacteria</taxon>
        <taxon>Burkholderiales</taxon>
        <taxon>Burkholderiaceae</taxon>
        <taxon>Paraburkholderia</taxon>
    </lineage>
</organism>
<proteinExistence type="predicted"/>
<dbReference type="Pfam" id="PF03747">
    <property type="entry name" value="ADP_ribosyl_GH"/>
    <property type="match status" value="1"/>
</dbReference>
<dbReference type="PANTHER" id="PTHR16222">
    <property type="entry name" value="ADP-RIBOSYLGLYCOHYDROLASE"/>
    <property type="match status" value="1"/>
</dbReference>
<dbReference type="InterPro" id="IPR050792">
    <property type="entry name" value="ADP-ribosylglycohydrolase"/>
</dbReference>
<dbReference type="EMBL" id="JAOALG010000001">
    <property type="protein sequence ID" value="MEQ5840472.1"/>
    <property type="molecule type" value="Genomic_DNA"/>
</dbReference>
<dbReference type="InterPro" id="IPR005502">
    <property type="entry name" value="Ribosyl_crysJ1"/>
</dbReference>